<dbReference type="Proteomes" id="UP000198964">
    <property type="component" value="Unassembled WGS sequence"/>
</dbReference>
<protein>
    <recommendedName>
        <fullName evidence="7 11">Aldose 1-epimerase</fullName>
        <ecNumber evidence="6 11">5.1.3.3</ecNumber>
    </recommendedName>
</protein>
<dbReference type="GO" id="GO:0030246">
    <property type="term" value="F:carbohydrate binding"/>
    <property type="evidence" value="ECO:0007669"/>
    <property type="project" value="InterPro"/>
</dbReference>
<evidence type="ECO:0000313" key="16">
    <source>
        <dbReference type="Proteomes" id="UP000198964"/>
    </source>
</evidence>
<dbReference type="PIRSF" id="PIRSF005096">
    <property type="entry name" value="GALM"/>
    <property type="match status" value="1"/>
</dbReference>
<dbReference type="InterPro" id="IPR014718">
    <property type="entry name" value="GH-type_carb-bd"/>
</dbReference>
<evidence type="ECO:0000256" key="6">
    <source>
        <dbReference type="ARBA" id="ARBA00013185"/>
    </source>
</evidence>
<dbReference type="AlphaFoldDB" id="A0A1I2JDK0"/>
<feature type="binding site" evidence="14">
    <location>
        <begin position="85"/>
        <end position="86"/>
    </location>
    <ligand>
        <name>beta-D-galactose</name>
        <dbReference type="ChEBI" id="CHEBI:27667"/>
    </ligand>
</feature>
<evidence type="ECO:0000256" key="12">
    <source>
        <dbReference type="PIRSR" id="PIRSR005096-1"/>
    </source>
</evidence>
<evidence type="ECO:0000256" key="13">
    <source>
        <dbReference type="PIRSR" id="PIRSR005096-2"/>
    </source>
</evidence>
<dbReference type="GO" id="GO:0004034">
    <property type="term" value="F:aldose 1-epimerase activity"/>
    <property type="evidence" value="ECO:0007669"/>
    <property type="project" value="UniProtKB-EC"/>
</dbReference>
<proteinExistence type="inferred from homology"/>
<feature type="binding site" evidence="14">
    <location>
        <begin position="185"/>
        <end position="187"/>
    </location>
    <ligand>
        <name>beta-D-galactose</name>
        <dbReference type="ChEBI" id="CHEBI:27667"/>
    </ligand>
</feature>
<accession>A0A1I2JDK0</accession>
<dbReference type="InterPro" id="IPR015443">
    <property type="entry name" value="Aldose_1-epimerase"/>
</dbReference>
<dbReference type="InterPro" id="IPR011013">
    <property type="entry name" value="Gal_mutarotase_sf_dom"/>
</dbReference>
<evidence type="ECO:0000256" key="7">
    <source>
        <dbReference type="ARBA" id="ARBA00014165"/>
    </source>
</evidence>
<evidence type="ECO:0000256" key="10">
    <source>
        <dbReference type="ARBA" id="ARBA00023277"/>
    </source>
</evidence>
<dbReference type="Gene3D" id="2.70.98.10">
    <property type="match status" value="1"/>
</dbReference>
<dbReference type="EC" id="5.1.3.3" evidence="6 11"/>
<comment type="pathway">
    <text evidence="3 11">Carbohydrate metabolism; hexose metabolism.</text>
</comment>
<dbReference type="PANTHER" id="PTHR10091">
    <property type="entry name" value="ALDOSE-1-EPIMERASE"/>
    <property type="match status" value="1"/>
</dbReference>
<keyword evidence="16" id="KW-1185">Reference proteome</keyword>
<comment type="cofactor">
    <cofactor evidence="2">
        <name>Ca(2+)</name>
        <dbReference type="ChEBI" id="CHEBI:29108"/>
    </cofactor>
</comment>
<dbReference type="GO" id="GO:0033499">
    <property type="term" value="P:galactose catabolic process via UDP-galactose, Leloir pathway"/>
    <property type="evidence" value="ECO:0007669"/>
    <property type="project" value="TreeGrafter"/>
</dbReference>
<keyword evidence="8" id="KW-0106">Calcium</keyword>
<feature type="binding site" evidence="13">
    <location>
        <position position="249"/>
    </location>
    <ligand>
        <name>beta-D-galactose</name>
        <dbReference type="ChEBI" id="CHEBI:27667"/>
    </ligand>
</feature>
<dbReference type="Pfam" id="PF01263">
    <property type="entry name" value="Aldose_epim"/>
    <property type="match status" value="1"/>
</dbReference>
<name>A0A1I2JDK0_9BACT</name>
<evidence type="ECO:0000256" key="3">
    <source>
        <dbReference type="ARBA" id="ARBA00005028"/>
    </source>
</evidence>
<evidence type="ECO:0000256" key="8">
    <source>
        <dbReference type="ARBA" id="ARBA00022837"/>
    </source>
</evidence>
<evidence type="ECO:0000256" key="4">
    <source>
        <dbReference type="ARBA" id="ARBA00006206"/>
    </source>
</evidence>
<evidence type="ECO:0000256" key="9">
    <source>
        <dbReference type="ARBA" id="ARBA00023235"/>
    </source>
</evidence>
<keyword evidence="10 11" id="KW-0119">Carbohydrate metabolism</keyword>
<feature type="active site" description="Proton donor" evidence="12">
    <location>
        <position position="185"/>
    </location>
</feature>
<dbReference type="PROSITE" id="PS00545">
    <property type="entry name" value="ALDOSE_1_EPIMERASE"/>
    <property type="match status" value="1"/>
</dbReference>
<evidence type="ECO:0000256" key="1">
    <source>
        <dbReference type="ARBA" id="ARBA00001614"/>
    </source>
</evidence>
<comment type="subunit">
    <text evidence="5">Monomer.</text>
</comment>
<dbReference type="InterPro" id="IPR047215">
    <property type="entry name" value="Galactose_mutarotase-like"/>
</dbReference>
<comment type="catalytic activity">
    <reaction evidence="1 11">
        <text>alpha-D-glucose = beta-D-glucose</text>
        <dbReference type="Rhea" id="RHEA:10264"/>
        <dbReference type="ChEBI" id="CHEBI:15903"/>
        <dbReference type="ChEBI" id="CHEBI:17925"/>
        <dbReference type="EC" id="5.1.3.3"/>
    </reaction>
</comment>
<dbReference type="CDD" id="cd09019">
    <property type="entry name" value="galactose_mutarotase_like"/>
    <property type="match status" value="1"/>
</dbReference>
<comment type="similarity">
    <text evidence="4 11">Belongs to the aldose epimerase family.</text>
</comment>
<feature type="active site" description="Proton acceptor" evidence="12">
    <location>
        <position position="313"/>
    </location>
</feature>
<evidence type="ECO:0000256" key="5">
    <source>
        <dbReference type="ARBA" id="ARBA00011245"/>
    </source>
</evidence>
<sequence length="349" mass="38566">MEITSKTFGTLPNGQQADLFTLTNDNQLAVKITNYGAIITSVEAPDKAGETANVVCGFDKLEDYLSKEYLDNYPYLGAIIGRYGNRIANGKYSIDGVDYTGAVNNGPNHLHGGLEGFDKKLWAGETFQTDQEVGVKLSYTSVDGEEGYPGTLIVSCTYTLNNNNELSIRYEAETDKKTIVNLTNHSYFNLTAGQEDIKGHELELTATHYTDSIEQIPTGKIVPVADTVFDFTTNKKLGKDIDSLPDGYDLNFVLNNETGELRFAGRLQEASSGRQIEVFTTQPGIQVYTGFWIPELTIDGQKRLGKYAGVALETQHYPDSPNHPEFPTTELAPGEKYQEQTIYKFGLTN</sequence>
<dbReference type="InterPro" id="IPR008183">
    <property type="entry name" value="Aldose_1/G6P_1-epimerase"/>
</dbReference>
<dbReference type="GO" id="GO:0006006">
    <property type="term" value="P:glucose metabolic process"/>
    <property type="evidence" value="ECO:0007669"/>
    <property type="project" value="TreeGrafter"/>
</dbReference>
<dbReference type="EMBL" id="FONW01000008">
    <property type="protein sequence ID" value="SFF52624.1"/>
    <property type="molecule type" value="Genomic_DNA"/>
</dbReference>
<organism evidence="15 16">
    <name type="scientific">Sunxiuqinia elliptica</name>
    <dbReference type="NCBI Taxonomy" id="655355"/>
    <lineage>
        <taxon>Bacteria</taxon>
        <taxon>Pseudomonadati</taxon>
        <taxon>Bacteroidota</taxon>
        <taxon>Bacteroidia</taxon>
        <taxon>Marinilabiliales</taxon>
        <taxon>Prolixibacteraceae</taxon>
        <taxon>Sunxiuqinia</taxon>
    </lineage>
</organism>
<evidence type="ECO:0000256" key="2">
    <source>
        <dbReference type="ARBA" id="ARBA00001913"/>
    </source>
</evidence>
<dbReference type="NCBIfam" id="NF008277">
    <property type="entry name" value="PRK11055.1"/>
    <property type="match status" value="1"/>
</dbReference>
<keyword evidence="9 11" id="KW-0413">Isomerase</keyword>
<evidence type="ECO:0000256" key="14">
    <source>
        <dbReference type="PIRSR" id="PIRSR005096-3"/>
    </source>
</evidence>
<dbReference type="RefSeq" id="WP_093920653.1">
    <property type="nucleotide sequence ID" value="NZ_FONW01000008.1"/>
</dbReference>
<evidence type="ECO:0000256" key="11">
    <source>
        <dbReference type="PIRNR" id="PIRNR005096"/>
    </source>
</evidence>
<dbReference type="STRING" id="655355.SAMN05216283_108145"/>
<dbReference type="InterPro" id="IPR018052">
    <property type="entry name" value="Ald1_epimerase_CS"/>
</dbReference>
<evidence type="ECO:0000313" key="15">
    <source>
        <dbReference type="EMBL" id="SFF52624.1"/>
    </source>
</evidence>
<gene>
    <name evidence="15" type="ORF">SAMN05216283_108145</name>
</gene>
<dbReference type="UniPathway" id="UPA00242"/>
<reference evidence="15 16" key="1">
    <citation type="submission" date="2016-10" db="EMBL/GenBank/DDBJ databases">
        <authorList>
            <person name="de Groot N.N."/>
        </authorList>
    </citation>
    <scope>NUCLEOTIDE SEQUENCE [LARGE SCALE GENOMIC DNA]</scope>
    <source>
        <strain evidence="15 16">CGMCC 1.9156</strain>
    </source>
</reference>
<dbReference type="SUPFAM" id="SSF74650">
    <property type="entry name" value="Galactose mutarotase-like"/>
    <property type="match status" value="1"/>
</dbReference>
<dbReference type="PANTHER" id="PTHR10091:SF0">
    <property type="entry name" value="GALACTOSE MUTAROTASE"/>
    <property type="match status" value="1"/>
</dbReference>